<feature type="compositionally biased region" description="Basic and acidic residues" evidence="1">
    <location>
        <begin position="142"/>
        <end position="154"/>
    </location>
</feature>
<feature type="compositionally biased region" description="Basic and acidic residues" evidence="1">
    <location>
        <begin position="161"/>
        <end position="172"/>
    </location>
</feature>
<organism evidence="3 4">
    <name type="scientific">Rhizopus oryzae</name>
    <name type="common">Mucormycosis agent</name>
    <name type="synonym">Rhizopus arrhizus var. delemar</name>
    <dbReference type="NCBI Taxonomy" id="64495"/>
    <lineage>
        <taxon>Eukaryota</taxon>
        <taxon>Fungi</taxon>
        <taxon>Fungi incertae sedis</taxon>
        <taxon>Mucoromycota</taxon>
        <taxon>Mucoromycotina</taxon>
        <taxon>Mucoromycetes</taxon>
        <taxon>Mucorales</taxon>
        <taxon>Mucorineae</taxon>
        <taxon>Rhizopodaceae</taxon>
        <taxon>Rhizopus</taxon>
    </lineage>
</organism>
<feature type="compositionally biased region" description="Low complexity" evidence="1">
    <location>
        <begin position="451"/>
        <end position="461"/>
    </location>
</feature>
<reference evidence="3" key="1">
    <citation type="journal article" date="2020" name="Microb. Genom.">
        <title>Genetic diversity of clinical and environmental Mucorales isolates obtained from an investigation of mucormycosis cases among solid organ transplant recipients.</title>
        <authorList>
            <person name="Nguyen M.H."/>
            <person name="Kaul D."/>
            <person name="Muto C."/>
            <person name="Cheng S.J."/>
            <person name="Richter R.A."/>
            <person name="Bruno V.M."/>
            <person name="Liu G."/>
            <person name="Beyhan S."/>
            <person name="Sundermann A.J."/>
            <person name="Mounaud S."/>
            <person name="Pasculle A.W."/>
            <person name="Nierman W.C."/>
            <person name="Driscoll E."/>
            <person name="Cumbie R."/>
            <person name="Clancy C.J."/>
            <person name="Dupont C.L."/>
        </authorList>
    </citation>
    <scope>NUCLEOTIDE SEQUENCE</scope>
    <source>
        <strain evidence="3">GL16</strain>
    </source>
</reference>
<feature type="compositionally biased region" description="Low complexity" evidence="1">
    <location>
        <begin position="105"/>
        <end position="120"/>
    </location>
</feature>
<dbReference type="Proteomes" id="UP000717996">
    <property type="component" value="Unassembled WGS sequence"/>
</dbReference>
<feature type="region of interest" description="Disordered" evidence="1">
    <location>
        <begin position="439"/>
        <end position="463"/>
    </location>
</feature>
<feature type="compositionally biased region" description="Low complexity" evidence="1">
    <location>
        <begin position="287"/>
        <end position="296"/>
    </location>
</feature>
<dbReference type="OrthoDB" id="5595797at2759"/>
<feature type="region of interest" description="Disordered" evidence="1">
    <location>
        <begin position="86"/>
        <end position="130"/>
    </location>
</feature>
<feature type="domain" description="DUF3020" evidence="2">
    <location>
        <begin position="152"/>
        <end position="200"/>
    </location>
</feature>
<protein>
    <recommendedName>
        <fullName evidence="2">DUF3020 domain-containing protein</fullName>
    </recommendedName>
</protein>
<evidence type="ECO:0000259" key="2">
    <source>
        <dbReference type="Pfam" id="PF11223"/>
    </source>
</evidence>
<dbReference type="InterPro" id="IPR021386">
    <property type="entry name" value="SPP41_DUF3020"/>
</dbReference>
<feature type="compositionally biased region" description="Polar residues" evidence="1">
    <location>
        <begin position="322"/>
        <end position="344"/>
    </location>
</feature>
<evidence type="ECO:0000313" key="4">
    <source>
        <dbReference type="Proteomes" id="UP000717996"/>
    </source>
</evidence>
<comment type="caution">
    <text evidence="3">The sequence shown here is derived from an EMBL/GenBank/DDBJ whole genome shotgun (WGS) entry which is preliminary data.</text>
</comment>
<dbReference type="OMA" id="QTEESHQ"/>
<name>A0A9P6Y139_RHIOR</name>
<gene>
    <name evidence="3" type="ORF">G6F51_010828</name>
</gene>
<sequence length="483" mass="52747">MNQEQKEHPKEAATPIEEDKVEDTTDQQNDPLSAAVSQLQQLTAAETQALIQATAQAMGANNHQQFFSTLDSTNVVLAASIVAAAAASANSATNTNEAERKETTAARTTSASSGSSSNSHSNKRKREIVDLSQLPADLLKRELMNQKVRADNRERKKRWRQQNEERNKDNDLRCRVNKRAHKLFGKEDNEHKRAWIEEEFRKRQQKRKEKERRKGMIDNSLGAAAHVQPNDLNTLTQHFLSPQQHGQQQQLPDINYLTMLCNSLGIAGAARALIGNAAAAFNHTSTPTAAASSSSSETNNVTIETKPDAKTEEDPRPEIKNETNVNTDDSILSATSEENMATQGSPSPSSSTTAAAAAVTDNNEVENKDQNKSAASLQLLEFLHHLQQYQPQQQHIIENNNSSTSSELAALPTFPGLEVSRPEEKLAALLATTLHAAAAAATTKEEGPERTASTSSTAPAAEHTEFPLDAVLTLMQLNAGWRQ</sequence>
<evidence type="ECO:0000313" key="3">
    <source>
        <dbReference type="EMBL" id="KAG1536677.1"/>
    </source>
</evidence>
<accession>A0A9P6Y139</accession>
<dbReference type="AlphaFoldDB" id="A0A9P6Y139"/>
<feature type="region of interest" description="Disordered" evidence="1">
    <location>
        <begin position="142"/>
        <end position="172"/>
    </location>
</feature>
<proteinExistence type="predicted"/>
<feature type="compositionally biased region" description="Low complexity" evidence="1">
    <location>
        <begin position="345"/>
        <end position="358"/>
    </location>
</feature>
<feature type="region of interest" description="Disordered" evidence="1">
    <location>
        <begin position="287"/>
        <end position="371"/>
    </location>
</feature>
<evidence type="ECO:0000256" key="1">
    <source>
        <dbReference type="SAM" id="MobiDB-lite"/>
    </source>
</evidence>
<dbReference type="EMBL" id="JAANIT010002360">
    <property type="protein sequence ID" value="KAG1536677.1"/>
    <property type="molecule type" value="Genomic_DNA"/>
</dbReference>
<feature type="region of interest" description="Disordered" evidence="1">
    <location>
        <begin position="1"/>
        <end position="34"/>
    </location>
</feature>
<feature type="compositionally biased region" description="Basic and acidic residues" evidence="1">
    <location>
        <begin position="305"/>
        <end position="321"/>
    </location>
</feature>
<feature type="compositionally biased region" description="Low complexity" evidence="1">
    <location>
        <begin position="86"/>
        <end position="96"/>
    </location>
</feature>
<dbReference type="Pfam" id="PF11223">
    <property type="entry name" value="DUF3020"/>
    <property type="match status" value="1"/>
</dbReference>
<feature type="compositionally biased region" description="Basic and acidic residues" evidence="1">
    <location>
        <begin position="1"/>
        <end position="11"/>
    </location>
</feature>